<protein>
    <submittedName>
        <fullName evidence="4">Uncharacterized protein LOC116222882</fullName>
    </submittedName>
</protein>
<dbReference type="KEGG" id="char:116222882"/>
<feature type="chain" id="PRO_5027952271" evidence="2">
    <location>
        <begin position="27"/>
        <end position="208"/>
    </location>
</feature>
<evidence type="ECO:0000256" key="2">
    <source>
        <dbReference type="SAM" id="SignalP"/>
    </source>
</evidence>
<feature type="signal peptide" evidence="2">
    <location>
        <begin position="1"/>
        <end position="26"/>
    </location>
</feature>
<keyword evidence="1" id="KW-1133">Transmembrane helix</keyword>
<name>A0A6P8GFY3_CLUHA</name>
<accession>A0A6P8GFY3</accession>
<keyword evidence="2" id="KW-0732">Signal</keyword>
<dbReference type="RefSeq" id="XP_031433840.1">
    <property type="nucleotide sequence ID" value="XM_031577980.2"/>
</dbReference>
<dbReference type="Proteomes" id="UP000515152">
    <property type="component" value="Chromosome 1"/>
</dbReference>
<keyword evidence="1" id="KW-0472">Membrane</keyword>
<feature type="transmembrane region" description="Helical" evidence="1">
    <location>
        <begin position="142"/>
        <end position="165"/>
    </location>
</feature>
<keyword evidence="1" id="KW-0812">Transmembrane</keyword>
<dbReference type="GeneID" id="116222882"/>
<evidence type="ECO:0000256" key="1">
    <source>
        <dbReference type="SAM" id="Phobius"/>
    </source>
</evidence>
<proteinExistence type="predicted"/>
<sequence length="208" mass="22240">MGVAADMMTRPLFMAIMVTSWMCIQGQWHTGGSGAAVNCLYMPDGRSVTCTVDYSDVGEPENCTVKSSYLCDIRELNCSKGTGREGLIFYVRNVEEGKYKVSVRTTCGEACTFVNVPLQDPDEIAGTEASHSPPGSPAPSRALWGGAGVVAVAVAVAAFIILGILKHKRLCSRLFKLPARDTDVEGNCSSSHEEPVILLDTNTDEASN</sequence>
<keyword evidence="3" id="KW-1185">Reference proteome</keyword>
<reference evidence="4" key="1">
    <citation type="submission" date="2025-08" db="UniProtKB">
        <authorList>
            <consortium name="RefSeq"/>
        </authorList>
    </citation>
    <scope>IDENTIFICATION</scope>
</reference>
<organism evidence="3 4">
    <name type="scientific">Clupea harengus</name>
    <name type="common">Atlantic herring</name>
    <dbReference type="NCBI Taxonomy" id="7950"/>
    <lineage>
        <taxon>Eukaryota</taxon>
        <taxon>Metazoa</taxon>
        <taxon>Chordata</taxon>
        <taxon>Craniata</taxon>
        <taxon>Vertebrata</taxon>
        <taxon>Euteleostomi</taxon>
        <taxon>Actinopterygii</taxon>
        <taxon>Neopterygii</taxon>
        <taxon>Teleostei</taxon>
        <taxon>Clupei</taxon>
        <taxon>Clupeiformes</taxon>
        <taxon>Clupeoidei</taxon>
        <taxon>Clupeidae</taxon>
        <taxon>Clupea</taxon>
    </lineage>
</organism>
<evidence type="ECO:0000313" key="3">
    <source>
        <dbReference type="Proteomes" id="UP000515152"/>
    </source>
</evidence>
<dbReference type="AlphaFoldDB" id="A0A6P8GFY3"/>
<gene>
    <name evidence="4" type="primary">LOC116222882</name>
</gene>
<evidence type="ECO:0000313" key="4">
    <source>
        <dbReference type="RefSeq" id="XP_031433840.1"/>
    </source>
</evidence>